<keyword evidence="3" id="KW-1185">Reference proteome</keyword>
<dbReference type="InterPro" id="IPR029464">
    <property type="entry name" value="HSDR_N"/>
</dbReference>
<dbReference type="STRING" id="388413.ALPR1_15979"/>
<sequence>MDQDLNRVQLPNLNLPPFEPKLQEVDGKLGIFDSLRKKYLILTPEEWVRQHWINFLIHHLDYPKGLIVLERGLVYNKLQKRTDLVVWDKEGKPYLLIECKAPKIKLNQKTMQQACLYNQKINAKYLIITNGLNHLCLSWDEGSGKFQQIKTFPEPPK</sequence>
<dbReference type="eggNOG" id="COG4096">
    <property type="taxonomic scope" value="Bacteria"/>
</dbReference>
<organism evidence="2 3">
    <name type="scientific">Algoriphagus machipongonensis</name>
    <dbReference type="NCBI Taxonomy" id="388413"/>
    <lineage>
        <taxon>Bacteria</taxon>
        <taxon>Pseudomonadati</taxon>
        <taxon>Bacteroidota</taxon>
        <taxon>Cytophagia</taxon>
        <taxon>Cytophagales</taxon>
        <taxon>Cyclobacteriaceae</taxon>
        <taxon>Algoriphagus</taxon>
    </lineage>
</organism>
<protein>
    <submittedName>
        <fullName evidence="2">Type I restriction enzyme R protein</fullName>
    </submittedName>
</protein>
<feature type="domain" description="Type I restriction enzyme R protein N-terminal" evidence="1">
    <location>
        <begin position="44"/>
        <end position="153"/>
    </location>
</feature>
<name>A3I0Z7_9BACT</name>
<dbReference type="AlphaFoldDB" id="A3I0Z7"/>
<dbReference type="OrthoDB" id="9790377at2"/>
<accession>A3I0Z7</accession>
<evidence type="ECO:0000313" key="2">
    <source>
        <dbReference type="EMBL" id="EAZ80143.1"/>
    </source>
</evidence>
<evidence type="ECO:0000313" key="3">
    <source>
        <dbReference type="Proteomes" id="UP000003919"/>
    </source>
</evidence>
<dbReference type="Gene3D" id="3.90.1570.30">
    <property type="match status" value="1"/>
</dbReference>
<dbReference type="HOGENOM" id="CLU_115841_1_0_10"/>
<gene>
    <name evidence="2" type="ORF">ALPR1_15979</name>
</gene>
<dbReference type="Proteomes" id="UP000003919">
    <property type="component" value="Unassembled WGS sequence"/>
</dbReference>
<dbReference type="EMBL" id="AAXU02000001">
    <property type="protein sequence ID" value="EAZ80143.1"/>
    <property type="molecule type" value="Genomic_DNA"/>
</dbReference>
<dbReference type="RefSeq" id="WP_008202007.1">
    <property type="nucleotide sequence ID" value="NZ_CM001023.1"/>
</dbReference>
<proteinExistence type="predicted"/>
<evidence type="ECO:0000259" key="1">
    <source>
        <dbReference type="Pfam" id="PF13588"/>
    </source>
</evidence>
<dbReference type="Pfam" id="PF13588">
    <property type="entry name" value="HSDR_N_2"/>
    <property type="match status" value="1"/>
</dbReference>
<comment type="caution">
    <text evidence="2">The sequence shown here is derived from an EMBL/GenBank/DDBJ whole genome shotgun (WGS) entry which is preliminary data.</text>
</comment>
<reference evidence="2 3" key="1">
    <citation type="journal article" date="2011" name="J. Bacteriol.">
        <title>Complete genome sequence of Algoriphagus sp. PR1, bacterial prey of a colony-forming choanoflagellate.</title>
        <authorList>
            <person name="Alegado R.A."/>
            <person name="Ferriera S."/>
            <person name="Nusbaum C."/>
            <person name="Young S.K."/>
            <person name="Zeng Q."/>
            <person name="Imamovic A."/>
            <person name="Fairclough S.R."/>
            <person name="King N."/>
        </authorList>
    </citation>
    <scope>NUCLEOTIDE SEQUENCE [LARGE SCALE GENOMIC DNA]</scope>
    <source>
        <strain evidence="2 3">PR1</strain>
    </source>
</reference>